<evidence type="ECO:0000313" key="2">
    <source>
        <dbReference type="Proteomes" id="UP001157502"/>
    </source>
</evidence>
<comment type="caution">
    <text evidence="1">The sequence shown here is derived from an EMBL/GenBank/DDBJ whole genome shotgun (WGS) entry which is preliminary data.</text>
</comment>
<gene>
    <name evidence="1" type="ORF">DPEC_G00020310</name>
</gene>
<dbReference type="Proteomes" id="UP001157502">
    <property type="component" value="Chromosome 2"/>
</dbReference>
<accession>A0ACC2HGV7</accession>
<reference evidence="1" key="1">
    <citation type="submission" date="2021-05" db="EMBL/GenBank/DDBJ databases">
        <authorList>
            <person name="Pan Q."/>
            <person name="Jouanno E."/>
            <person name="Zahm M."/>
            <person name="Klopp C."/>
            <person name="Cabau C."/>
            <person name="Louis A."/>
            <person name="Berthelot C."/>
            <person name="Parey E."/>
            <person name="Roest Crollius H."/>
            <person name="Montfort J."/>
            <person name="Robinson-Rechavi M."/>
            <person name="Bouchez O."/>
            <person name="Lampietro C."/>
            <person name="Lopez Roques C."/>
            <person name="Donnadieu C."/>
            <person name="Postlethwait J."/>
            <person name="Bobe J."/>
            <person name="Dillon D."/>
            <person name="Chandos A."/>
            <person name="von Hippel F."/>
            <person name="Guiguen Y."/>
        </authorList>
    </citation>
    <scope>NUCLEOTIDE SEQUENCE</scope>
    <source>
        <strain evidence="1">YG-Jan2019</strain>
    </source>
</reference>
<evidence type="ECO:0000313" key="1">
    <source>
        <dbReference type="EMBL" id="KAJ8014875.1"/>
    </source>
</evidence>
<name>A0ACC2HGV7_DALPE</name>
<organism evidence="1 2">
    <name type="scientific">Dallia pectoralis</name>
    <name type="common">Alaska blackfish</name>
    <dbReference type="NCBI Taxonomy" id="75939"/>
    <lineage>
        <taxon>Eukaryota</taxon>
        <taxon>Metazoa</taxon>
        <taxon>Chordata</taxon>
        <taxon>Craniata</taxon>
        <taxon>Vertebrata</taxon>
        <taxon>Euteleostomi</taxon>
        <taxon>Actinopterygii</taxon>
        <taxon>Neopterygii</taxon>
        <taxon>Teleostei</taxon>
        <taxon>Protacanthopterygii</taxon>
        <taxon>Esociformes</taxon>
        <taxon>Umbridae</taxon>
        <taxon>Dallia</taxon>
    </lineage>
</organism>
<dbReference type="EMBL" id="CM055729">
    <property type="protein sequence ID" value="KAJ8014875.1"/>
    <property type="molecule type" value="Genomic_DNA"/>
</dbReference>
<protein>
    <submittedName>
        <fullName evidence="1">Uncharacterized protein</fullName>
    </submittedName>
</protein>
<sequence length="300" mass="33482">MAMRQCLTLGLWAFSLLVLPSQAEDCKCRGHVGESGKLGLPGERGLPGLSGPPGPPGPVGPSDGKPGLPGPPGIAGSRGMVGLPGQCEKRCPALALEDIHSTVGKLQLAINYEFARRVNKTYFVSHKRSGSFDEAVQFCTKMGLALALPKNEKENVALTEIFEGDVQFYHFMHHVTDLKKKEILMTFNMLDWNASGEIDFDQFYMLVCILLCSEYNVEKNFISRYPRVVFKLLDMDGNGTISPAEFMAAGFLFNFEEHALNKIFYEFDVSGDQRLNYKEFKKFAMACIEMQEESKKKQRK</sequence>
<proteinExistence type="predicted"/>
<keyword evidence="2" id="KW-1185">Reference proteome</keyword>